<keyword evidence="2" id="KW-1185">Reference proteome</keyword>
<organism evidence="1 2">
    <name type="scientific">Prauserella endophytica</name>
    <dbReference type="NCBI Taxonomy" id="1592324"/>
    <lineage>
        <taxon>Bacteria</taxon>
        <taxon>Bacillati</taxon>
        <taxon>Actinomycetota</taxon>
        <taxon>Actinomycetes</taxon>
        <taxon>Pseudonocardiales</taxon>
        <taxon>Pseudonocardiaceae</taxon>
        <taxon>Prauserella</taxon>
        <taxon>Prauserella coralliicola group</taxon>
    </lineage>
</organism>
<evidence type="ECO:0000313" key="1">
    <source>
        <dbReference type="EMBL" id="TKG57948.1"/>
    </source>
</evidence>
<accession>A0ABY2RS42</accession>
<dbReference type="RefSeq" id="WP_137097543.1">
    <property type="nucleotide sequence ID" value="NZ_SWMS01000060.1"/>
</dbReference>
<reference evidence="1 2" key="1">
    <citation type="journal article" date="2015" name="Antonie Van Leeuwenhoek">
        <title>Prauserella endophytica sp. nov., an endophytic actinobacterium isolated from Tamarix taklamakanensis.</title>
        <authorList>
            <person name="Liu J.M."/>
            <person name="Habden X."/>
            <person name="Guo L."/>
            <person name="Tuo L."/>
            <person name="Jiang Z.K."/>
            <person name="Liu S.W."/>
            <person name="Liu X.F."/>
            <person name="Chen L."/>
            <person name="Li R.F."/>
            <person name="Zhang Y.Q."/>
            <person name="Sun C.H."/>
        </authorList>
    </citation>
    <scope>NUCLEOTIDE SEQUENCE [LARGE SCALE GENOMIC DNA]</scope>
    <source>
        <strain evidence="1 2">CGMCC 4.7182</strain>
    </source>
</reference>
<gene>
    <name evidence="1" type="ORF">FCN18_38540</name>
</gene>
<evidence type="ECO:0000313" key="2">
    <source>
        <dbReference type="Proteomes" id="UP000309992"/>
    </source>
</evidence>
<dbReference type="EMBL" id="SWMS01000060">
    <property type="protein sequence ID" value="TKG57948.1"/>
    <property type="molecule type" value="Genomic_DNA"/>
</dbReference>
<comment type="caution">
    <text evidence="1">The sequence shown here is derived from an EMBL/GenBank/DDBJ whole genome shotgun (WGS) entry which is preliminary data.</text>
</comment>
<sequence>MGTLGEAILNAMRDQGWLIAFEEGEVRLWSWNGYHHATPIELWESGNEQRLRVVLLVIQLKGGFRWPWPPDHVDGIGGEVPRSGW</sequence>
<proteinExistence type="predicted"/>
<name>A0ABY2RS42_9PSEU</name>
<protein>
    <submittedName>
        <fullName evidence="1">Uncharacterized protein</fullName>
    </submittedName>
</protein>
<dbReference type="Proteomes" id="UP000309992">
    <property type="component" value="Unassembled WGS sequence"/>
</dbReference>